<dbReference type="EC" id="5.6.2.4" evidence="12"/>
<comment type="catalytic activity">
    <reaction evidence="13">
        <text>ATP + H2O = ADP + phosphate + H(+)</text>
        <dbReference type="Rhea" id="RHEA:13065"/>
        <dbReference type="ChEBI" id="CHEBI:15377"/>
        <dbReference type="ChEBI" id="CHEBI:15378"/>
        <dbReference type="ChEBI" id="CHEBI:30616"/>
        <dbReference type="ChEBI" id="CHEBI:43474"/>
        <dbReference type="ChEBI" id="CHEBI:456216"/>
        <dbReference type="EC" id="5.6.2.4"/>
    </reaction>
</comment>
<dbReference type="PANTHER" id="PTHR11070:SF48">
    <property type="entry name" value="ATP-DEPENDENT HELICASE_NUCLEASE SUBUNIT A"/>
    <property type="match status" value="1"/>
</dbReference>
<evidence type="ECO:0000256" key="5">
    <source>
        <dbReference type="ARBA" id="ARBA00022806"/>
    </source>
</evidence>
<dbReference type="Gene3D" id="3.40.50.300">
    <property type="entry name" value="P-loop containing nucleotide triphosphate hydrolases"/>
    <property type="match status" value="4"/>
</dbReference>
<keyword evidence="9" id="KW-0234">DNA repair</keyword>
<name>A0ABS5PPD8_9FIRM</name>
<protein>
    <recommendedName>
        <fullName evidence="12">DNA 3'-5' helicase</fullName>
        <ecNumber evidence="12">5.6.2.4</ecNumber>
    </recommendedName>
</protein>
<dbReference type="RefSeq" id="WP_213236894.1">
    <property type="nucleotide sequence ID" value="NZ_JAHBCL010000015.1"/>
</dbReference>
<evidence type="ECO:0000256" key="1">
    <source>
        <dbReference type="ARBA" id="ARBA00022722"/>
    </source>
</evidence>
<dbReference type="InterPro" id="IPR014017">
    <property type="entry name" value="DNA_helicase_UvrD-like_C"/>
</dbReference>
<gene>
    <name evidence="17" type="ORF">KHM83_10105</name>
</gene>
<dbReference type="PANTHER" id="PTHR11070">
    <property type="entry name" value="UVRD / RECB / PCRA DNA HELICASE FAMILY MEMBER"/>
    <property type="match status" value="1"/>
</dbReference>
<evidence type="ECO:0000256" key="3">
    <source>
        <dbReference type="ARBA" id="ARBA00022763"/>
    </source>
</evidence>
<feature type="domain" description="UvrD-like helicase C-terminal" evidence="16">
    <location>
        <begin position="529"/>
        <end position="820"/>
    </location>
</feature>
<evidence type="ECO:0000256" key="12">
    <source>
        <dbReference type="ARBA" id="ARBA00034808"/>
    </source>
</evidence>
<dbReference type="InterPro" id="IPR011335">
    <property type="entry name" value="Restrct_endonuc-II-like"/>
</dbReference>
<keyword evidence="7 14" id="KW-0067">ATP-binding</keyword>
<organism evidence="17 18">
    <name type="scientific">Fusibacter paucivorans</name>
    <dbReference type="NCBI Taxonomy" id="76009"/>
    <lineage>
        <taxon>Bacteria</taxon>
        <taxon>Bacillati</taxon>
        <taxon>Bacillota</taxon>
        <taxon>Clostridia</taxon>
        <taxon>Eubacteriales</taxon>
        <taxon>Eubacteriales Family XII. Incertae Sedis</taxon>
        <taxon>Fusibacter</taxon>
    </lineage>
</organism>
<keyword evidence="3" id="KW-0227">DNA damage</keyword>
<evidence type="ECO:0000256" key="13">
    <source>
        <dbReference type="ARBA" id="ARBA00048988"/>
    </source>
</evidence>
<evidence type="ECO:0000256" key="9">
    <source>
        <dbReference type="ARBA" id="ARBA00023204"/>
    </source>
</evidence>
<dbReference type="SUPFAM" id="SSF52980">
    <property type="entry name" value="Restriction endonuclease-like"/>
    <property type="match status" value="1"/>
</dbReference>
<evidence type="ECO:0000259" key="15">
    <source>
        <dbReference type="PROSITE" id="PS51198"/>
    </source>
</evidence>
<keyword evidence="4 14" id="KW-0378">Hydrolase</keyword>
<feature type="binding site" evidence="14">
    <location>
        <begin position="23"/>
        <end position="30"/>
    </location>
    <ligand>
        <name>ATP</name>
        <dbReference type="ChEBI" id="CHEBI:30616"/>
    </ligand>
</feature>
<evidence type="ECO:0000256" key="10">
    <source>
        <dbReference type="ARBA" id="ARBA00023235"/>
    </source>
</evidence>
<evidence type="ECO:0000256" key="14">
    <source>
        <dbReference type="PROSITE-ProRule" id="PRU00560"/>
    </source>
</evidence>
<reference evidence="17 18" key="1">
    <citation type="submission" date="2021-05" db="EMBL/GenBank/DDBJ databases">
        <title>Fusibacter ferrireducens sp. nov., an anaerobic, sulfur- and Fe-reducing bacterium isolated from the mangrove sediment.</title>
        <authorList>
            <person name="Qiu D."/>
        </authorList>
    </citation>
    <scope>NUCLEOTIDE SEQUENCE [LARGE SCALE GENOMIC DNA]</scope>
    <source>
        <strain evidence="17 18">DSM 12116</strain>
    </source>
</reference>
<evidence type="ECO:0000256" key="11">
    <source>
        <dbReference type="ARBA" id="ARBA00034617"/>
    </source>
</evidence>
<accession>A0ABS5PPD8</accession>
<evidence type="ECO:0000313" key="17">
    <source>
        <dbReference type="EMBL" id="MBS7527033.1"/>
    </source>
</evidence>
<evidence type="ECO:0000256" key="7">
    <source>
        <dbReference type="ARBA" id="ARBA00022840"/>
    </source>
</evidence>
<dbReference type="Pfam" id="PF13361">
    <property type="entry name" value="UvrD_C"/>
    <property type="match status" value="1"/>
</dbReference>
<proteinExistence type="predicted"/>
<dbReference type="PROSITE" id="PS51217">
    <property type="entry name" value="UVRD_HELICASE_CTER"/>
    <property type="match status" value="1"/>
</dbReference>
<dbReference type="PROSITE" id="PS51198">
    <property type="entry name" value="UVRD_HELICASE_ATP_BIND"/>
    <property type="match status" value="1"/>
</dbReference>
<dbReference type="Gene3D" id="3.90.320.10">
    <property type="match status" value="1"/>
</dbReference>
<dbReference type="InterPro" id="IPR027417">
    <property type="entry name" value="P-loop_NTPase"/>
</dbReference>
<dbReference type="SUPFAM" id="SSF52540">
    <property type="entry name" value="P-loop containing nucleoside triphosphate hydrolases"/>
    <property type="match status" value="1"/>
</dbReference>
<keyword evidence="10" id="KW-0413">Isomerase</keyword>
<keyword evidence="18" id="KW-1185">Reference proteome</keyword>
<dbReference type="InterPro" id="IPR014016">
    <property type="entry name" value="UvrD-like_ATP-bd"/>
</dbReference>
<keyword evidence="6" id="KW-0269">Exonuclease</keyword>
<keyword evidence="5 14" id="KW-0347">Helicase</keyword>
<keyword evidence="8" id="KW-0238">DNA-binding</keyword>
<dbReference type="Pfam" id="PF00580">
    <property type="entry name" value="UvrD-helicase"/>
    <property type="match status" value="1"/>
</dbReference>
<comment type="caution">
    <text evidence="17">The sequence shown here is derived from an EMBL/GenBank/DDBJ whole genome shotgun (WGS) entry which is preliminary data.</text>
</comment>
<evidence type="ECO:0000259" key="16">
    <source>
        <dbReference type="PROSITE" id="PS51217"/>
    </source>
</evidence>
<keyword evidence="1" id="KW-0540">Nuclease</keyword>
<dbReference type="InterPro" id="IPR000212">
    <property type="entry name" value="DNA_helicase_UvrD/REP"/>
</dbReference>
<keyword evidence="2 14" id="KW-0547">Nucleotide-binding</keyword>
<dbReference type="EMBL" id="JAHBCL010000015">
    <property type="protein sequence ID" value="MBS7527033.1"/>
    <property type="molecule type" value="Genomic_DNA"/>
</dbReference>
<dbReference type="InterPro" id="IPR011604">
    <property type="entry name" value="PDDEXK-like_dom_sf"/>
</dbReference>
<dbReference type="Proteomes" id="UP000746471">
    <property type="component" value="Unassembled WGS sequence"/>
</dbReference>
<sequence length="1220" mass="139685">MTKWTIEQQAAIELRGCELLVSAAAGSGKTAVLVERITRMVIDDHIPIDEMLIVTYTNAAAGEMRARIETALSNAMQTSNGDKSFLQEQLKRLNRAHIKTFHAFCLDVVRQHFQKLEIDPAFRMANESELQVLVFQALEETLELFYEAETPAFIQLVESYSGNRDDVKLRELILSLYRFIQSQAYPIKWLAEQVEQYASSGEKICTKWFSDMETYHKWMLQSGIELLVYAIRICDDTPGLEGYRETLTMDLQAFERMCALEGDAFQAAITQFEFSRLKPLKKEMKAQIDPAVIDEVKGEIRDKVIKKQIFEKIKQFYNYKTAARYQAEIVDQGPLFGTMLEIIRTFTVRFDTLKRKRNVLDFGDLEHFAVQLLDDDSIASRYREHFQFIFVDEYQDASGIQEQIIKSIKRKNALFMVGDLKQSIYKFRLADPQIFVSKYNRFHKLSAFGIDSVSAIADLNQSFAETAAHTEHLVRVDLKQNFRTRDVILDSVNVIFSAVMQPPLGEIAYDDDAKLYPGMTFEPAMDSKVEVNLISKALLENEERDLSTALASNDASDGSQETLESYFEDMKNDEIEARAAVLKIKTILGTPIYHPKQKITAPCTYKDIVLLIRSVRSWTPIFETVFMEEGLPLFADNPTGYFDTLEIKFILSLLKVIADPYDDIALLTVLRSPIVGLGISELIGVKKAADRAHYLYDGVQAGHDADTETGKKLKGFTERLETWRQASTYMMLDEFLWMLLRDSGLYHYCIAMPGGSARAANLTLLIDRASELRQSQIISLNQFIQFIEALHNASGDMGVAKTIGENDNVIRLMSIHKSKGLEFPVVLLLGLGRRINLMDSYGDLLMHKDEGIALAYVDLDKRTRSKSLPQWVIKNRIQWETYAEELRVLYVALTRPVDRLILFGTYAALPKKMRVWRRGASRQLFWNPQGLMDWIMPNWLDLPQVKVNCLDAAHFEMEAVDQHRDWMQRLLQWRESRRETSPDDVMVQAQFPDRTEAIKSEQGTEGEIVEKILSYQYPKVLDGLPAKTSVTSMQTAYKPPTLSEVPTFSDTSQISGAERGTLTHAFLERLDFHKIQTPETLKEQLHQYTSSGIFTEDEADVIDLQKISVFLASPLGMKLRAIEKHHHEIPFIHRIETQMVQGIIDFYAELPSELLLVDFKTDYRVPDSDDLMWQKYRQQIDYYRIALEALTGKKVTAAYLVFLMAGEVIAVSRSENSENI</sequence>
<evidence type="ECO:0000256" key="4">
    <source>
        <dbReference type="ARBA" id="ARBA00022801"/>
    </source>
</evidence>
<evidence type="ECO:0000313" key="18">
    <source>
        <dbReference type="Proteomes" id="UP000746471"/>
    </source>
</evidence>
<comment type="catalytic activity">
    <reaction evidence="11">
        <text>Couples ATP hydrolysis with the unwinding of duplex DNA by translocating in the 3'-5' direction.</text>
        <dbReference type="EC" id="5.6.2.4"/>
    </reaction>
</comment>
<feature type="domain" description="UvrD-like helicase ATP-binding" evidence="15">
    <location>
        <begin position="2"/>
        <end position="485"/>
    </location>
</feature>
<evidence type="ECO:0000256" key="6">
    <source>
        <dbReference type="ARBA" id="ARBA00022839"/>
    </source>
</evidence>
<evidence type="ECO:0000256" key="2">
    <source>
        <dbReference type="ARBA" id="ARBA00022741"/>
    </source>
</evidence>
<evidence type="ECO:0000256" key="8">
    <source>
        <dbReference type="ARBA" id="ARBA00023125"/>
    </source>
</evidence>